<sequence>MLSESEFLKITEEIYRFHTKRAPGIPIGVAMVDLARQHLGPIQGKLNAISETQACLSDVLQVMTGCTMGNRYLRVMKDIGRYALTLFDREDGRGVRVSVDLGKIDPQKTPELYKFFRRERGEEVEKGGEAREASGRLILEEFQRIGRDIFRVQRVRVRQHGKPPMLHAAICPECGESFLQRNEMHRRCDVCAGEAGYYDLVED</sequence>
<evidence type="ECO:0000259" key="1">
    <source>
        <dbReference type="Pfam" id="PF02663"/>
    </source>
</evidence>
<evidence type="ECO:0000313" key="3">
    <source>
        <dbReference type="Proteomes" id="UP000252355"/>
    </source>
</evidence>
<evidence type="ECO:0000313" key="2">
    <source>
        <dbReference type="EMBL" id="RCK81809.1"/>
    </source>
</evidence>
<organism evidence="2 3">
    <name type="scientific">Candidatus Ozemobacter sibiricus</name>
    <dbReference type="NCBI Taxonomy" id="2268124"/>
    <lineage>
        <taxon>Bacteria</taxon>
        <taxon>Candidatus Ozemobacteria</taxon>
        <taxon>Candidatus Ozemobacterales</taxon>
        <taxon>Candidatus Ozemobacteraceae</taxon>
        <taxon>Candidatus Ozemobacter</taxon>
    </lineage>
</organism>
<dbReference type="PANTHER" id="PTHR39418:SF1">
    <property type="entry name" value="DEHYDROGENASE"/>
    <property type="match status" value="1"/>
</dbReference>
<dbReference type="Gene3D" id="3.30.1330.130">
    <property type="match status" value="1"/>
</dbReference>
<dbReference type="SUPFAM" id="SSF143555">
    <property type="entry name" value="FwdE-like"/>
    <property type="match status" value="1"/>
</dbReference>
<dbReference type="InterPro" id="IPR003814">
    <property type="entry name" value="FmdEsu_dom"/>
</dbReference>
<dbReference type="Pfam" id="PF02663">
    <property type="entry name" value="FmdE"/>
    <property type="match status" value="1"/>
</dbReference>
<gene>
    <name evidence="2" type="ORF">OZSIB_0943</name>
</gene>
<feature type="domain" description="Formylmethanofuran dehydrogenase subunit E" evidence="1">
    <location>
        <begin position="17"/>
        <end position="126"/>
    </location>
</feature>
<reference evidence="2 3" key="1">
    <citation type="submission" date="2018-05" db="EMBL/GenBank/DDBJ databases">
        <title>A metagenomic window into the 2 km-deep terrestrial subsurface aquifer revealed taxonomically and functionally diverse microbial community comprising novel uncultured bacterial lineages.</title>
        <authorList>
            <person name="Kadnikov V.V."/>
            <person name="Mardanov A.V."/>
            <person name="Beletsky A.V."/>
            <person name="Banks D."/>
            <person name="Pimenov N.V."/>
            <person name="Frank Y.A."/>
            <person name="Karnachuk O.V."/>
            <person name="Ravin N.V."/>
        </authorList>
    </citation>
    <scope>NUCLEOTIDE SEQUENCE [LARGE SCALE GENOMIC DNA]</scope>
    <source>
        <strain evidence="2">BY5</strain>
    </source>
</reference>
<comment type="caution">
    <text evidence="2">The sequence shown here is derived from an EMBL/GenBank/DDBJ whole genome shotgun (WGS) entry which is preliminary data.</text>
</comment>
<dbReference type="PANTHER" id="PTHR39418">
    <property type="entry name" value="DEHYDROGENASE-RELATED"/>
    <property type="match status" value="1"/>
</dbReference>
<dbReference type="AlphaFoldDB" id="A0A367ZVS0"/>
<name>A0A367ZVS0_9BACT</name>
<dbReference type="EMBL" id="QOQW01000001">
    <property type="protein sequence ID" value="RCK81809.1"/>
    <property type="molecule type" value="Genomic_DNA"/>
</dbReference>
<dbReference type="Proteomes" id="UP000252355">
    <property type="component" value="Unassembled WGS sequence"/>
</dbReference>
<protein>
    <submittedName>
        <fullName evidence="2">Formylmethanofuran dehydrogenase</fullName>
    </submittedName>
</protein>
<proteinExistence type="predicted"/>
<dbReference type="InterPro" id="IPR053194">
    <property type="entry name" value="tRNA_methyltr_O"/>
</dbReference>
<accession>A0A367ZVS0</accession>